<keyword evidence="1" id="KW-0548">Nucleotidyltransferase</keyword>
<reference evidence="1 2" key="1">
    <citation type="journal article" date="2021" name="Elife">
        <title>Chloroplast acquisition without the gene transfer in kleptoplastic sea slugs, Plakobranchus ocellatus.</title>
        <authorList>
            <person name="Maeda T."/>
            <person name="Takahashi S."/>
            <person name="Yoshida T."/>
            <person name="Shimamura S."/>
            <person name="Takaki Y."/>
            <person name="Nagai Y."/>
            <person name="Toyoda A."/>
            <person name="Suzuki Y."/>
            <person name="Arimoto A."/>
            <person name="Ishii H."/>
            <person name="Satoh N."/>
            <person name="Nishiyama T."/>
            <person name="Hasebe M."/>
            <person name="Maruyama T."/>
            <person name="Minagawa J."/>
            <person name="Obokata J."/>
            <person name="Shigenobu S."/>
        </authorList>
    </citation>
    <scope>NUCLEOTIDE SEQUENCE [LARGE SCALE GENOMIC DNA]</scope>
</reference>
<sequence>MSHTLKLLLKILLTRIRSKIKPEISETQFGFVANKGTTNAVFTMMMLMERARGIEHLAMTGKIDGKKSCGRQRTTYVDSLNTWANLEQHSRSQFMRSSCERQIWKTMTVNACSRHGT</sequence>
<keyword evidence="2" id="KW-1185">Reference proteome</keyword>
<dbReference type="EMBL" id="BMAT01013176">
    <property type="protein sequence ID" value="GFS07052.1"/>
    <property type="molecule type" value="Genomic_DNA"/>
</dbReference>
<proteinExistence type="predicted"/>
<evidence type="ECO:0000313" key="1">
    <source>
        <dbReference type="EMBL" id="GFS07052.1"/>
    </source>
</evidence>
<dbReference type="Proteomes" id="UP000762676">
    <property type="component" value="Unassembled WGS sequence"/>
</dbReference>
<name>A0AAV4I9R2_9GAST</name>
<evidence type="ECO:0000313" key="2">
    <source>
        <dbReference type="Proteomes" id="UP000762676"/>
    </source>
</evidence>
<keyword evidence="1" id="KW-0808">Transferase</keyword>
<organism evidence="1 2">
    <name type="scientific">Elysia marginata</name>
    <dbReference type="NCBI Taxonomy" id="1093978"/>
    <lineage>
        <taxon>Eukaryota</taxon>
        <taxon>Metazoa</taxon>
        <taxon>Spiralia</taxon>
        <taxon>Lophotrochozoa</taxon>
        <taxon>Mollusca</taxon>
        <taxon>Gastropoda</taxon>
        <taxon>Heterobranchia</taxon>
        <taxon>Euthyneura</taxon>
        <taxon>Panpulmonata</taxon>
        <taxon>Sacoglossa</taxon>
        <taxon>Placobranchoidea</taxon>
        <taxon>Plakobranchidae</taxon>
        <taxon>Elysia</taxon>
    </lineage>
</organism>
<dbReference type="AlphaFoldDB" id="A0AAV4I9R2"/>
<gene>
    <name evidence="1" type="ORF">ElyMa_006560700</name>
</gene>
<keyword evidence="1" id="KW-0695">RNA-directed DNA polymerase</keyword>
<protein>
    <submittedName>
        <fullName evidence="1">RNA-directed DNA polymerase from mobile element jockey-like</fullName>
    </submittedName>
</protein>
<comment type="caution">
    <text evidence="1">The sequence shown here is derived from an EMBL/GenBank/DDBJ whole genome shotgun (WGS) entry which is preliminary data.</text>
</comment>
<accession>A0AAV4I9R2</accession>
<dbReference type="GO" id="GO:0003964">
    <property type="term" value="F:RNA-directed DNA polymerase activity"/>
    <property type="evidence" value="ECO:0007669"/>
    <property type="project" value="UniProtKB-KW"/>
</dbReference>